<keyword evidence="1" id="KW-0472">Membrane</keyword>
<evidence type="ECO:0000313" key="2">
    <source>
        <dbReference type="EMBL" id="CAF1009549.1"/>
    </source>
</evidence>
<organism evidence="2 3">
    <name type="scientific">Brachionus calyciflorus</name>
    <dbReference type="NCBI Taxonomy" id="104777"/>
    <lineage>
        <taxon>Eukaryota</taxon>
        <taxon>Metazoa</taxon>
        <taxon>Spiralia</taxon>
        <taxon>Gnathifera</taxon>
        <taxon>Rotifera</taxon>
        <taxon>Eurotatoria</taxon>
        <taxon>Monogononta</taxon>
        <taxon>Pseudotrocha</taxon>
        <taxon>Ploima</taxon>
        <taxon>Brachionidae</taxon>
        <taxon>Brachionus</taxon>
    </lineage>
</organism>
<feature type="transmembrane region" description="Helical" evidence="1">
    <location>
        <begin position="68"/>
        <end position="90"/>
    </location>
</feature>
<keyword evidence="3" id="KW-1185">Reference proteome</keyword>
<accession>A0A814HDZ9</accession>
<dbReference type="Proteomes" id="UP000663879">
    <property type="component" value="Unassembled WGS sequence"/>
</dbReference>
<evidence type="ECO:0000256" key="1">
    <source>
        <dbReference type="SAM" id="Phobius"/>
    </source>
</evidence>
<keyword evidence="1" id="KW-1133">Transmembrane helix</keyword>
<keyword evidence="1" id="KW-0812">Transmembrane</keyword>
<gene>
    <name evidence="2" type="ORF">OXX778_LOCUS16822</name>
</gene>
<feature type="transmembrane region" description="Helical" evidence="1">
    <location>
        <begin position="97"/>
        <end position="117"/>
    </location>
</feature>
<proteinExistence type="predicted"/>
<feature type="non-terminal residue" evidence="2">
    <location>
        <position position="184"/>
    </location>
</feature>
<evidence type="ECO:0000313" key="3">
    <source>
        <dbReference type="Proteomes" id="UP000663879"/>
    </source>
</evidence>
<sequence>MLGIVSTIFYAIELEFSRKIRRVVDEIEVNISFNHTEEPASSTQLVYNKLSTFYYDSLSHLTTLPWPVLVWNVALWLGTLSTGIIVKFLLTRRPVCGFVNFIISITSYVVQAIWSTIKKTDWYQKKHIIPPRFNVGDNAYGWINMFERHTQDLSETSKKNLILQLILGNCLEQLEYLLLKEKPT</sequence>
<dbReference type="AlphaFoldDB" id="A0A814HDZ9"/>
<protein>
    <submittedName>
        <fullName evidence="2">Uncharacterized protein</fullName>
    </submittedName>
</protein>
<reference evidence="2" key="1">
    <citation type="submission" date="2021-02" db="EMBL/GenBank/DDBJ databases">
        <authorList>
            <person name="Nowell W R."/>
        </authorList>
    </citation>
    <scope>NUCLEOTIDE SEQUENCE</scope>
    <source>
        <strain evidence="2">Ploen Becks lab</strain>
    </source>
</reference>
<dbReference type="EMBL" id="CAJNOC010004103">
    <property type="protein sequence ID" value="CAF1009549.1"/>
    <property type="molecule type" value="Genomic_DNA"/>
</dbReference>
<name>A0A814HDZ9_9BILA</name>
<comment type="caution">
    <text evidence="2">The sequence shown here is derived from an EMBL/GenBank/DDBJ whole genome shotgun (WGS) entry which is preliminary data.</text>
</comment>